<dbReference type="CDD" id="cd07012">
    <property type="entry name" value="PBP2_Bug_TTT"/>
    <property type="match status" value="1"/>
</dbReference>
<feature type="signal peptide" evidence="3">
    <location>
        <begin position="1"/>
        <end position="27"/>
    </location>
</feature>
<dbReference type="InterPro" id="IPR005064">
    <property type="entry name" value="BUG"/>
</dbReference>
<reference evidence="5" key="1">
    <citation type="submission" date="2015-12" db="EMBL/GenBank/DDBJ databases">
        <title>Complete genome sequences of two moderately thermophilic Paenibacillus species.</title>
        <authorList>
            <person name="Butler R.III."/>
            <person name="Wang J."/>
            <person name="Stark B.C."/>
            <person name="Pombert J.-F."/>
        </authorList>
    </citation>
    <scope>NUCLEOTIDE SEQUENCE [LARGE SCALE GENOMIC DNA]</scope>
    <source>
        <strain evidence="5">32O-Y</strain>
    </source>
</reference>
<dbReference type="PIRSF" id="PIRSF017082">
    <property type="entry name" value="YflP"/>
    <property type="match status" value="1"/>
</dbReference>
<name>A0A0U2IMY4_9BACL</name>
<protein>
    <submittedName>
        <fullName evidence="4">Transporter</fullName>
    </submittedName>
</protein>
<gene>
    <name evidence="4" type="ORF">IJ22_32820</name>
</gene>
<dbReference type="AlphaFoldDB" id="A0A0U2IMY4"/>
<dbReference type="OrthoDB" id="8881899at2"/>
<evidence type="ECO:0000256" key="2">
    <source>
        <dbReference type="SAM" id="MobiDB-lite"/>
    </source>
</evidence>
<dbReference type="Proteomes" id="UP000061660">
    <property type="component" value="Chromosome"/>
</dbReference>
<feature type="region of interest" description="Disordered" evidence="2">
    <location>
        <begin position="26"/>
        <end position="51"/>
    </location>
</feature>
<sequence precursor="true">MKKPISVLLSSVIALSLVSACSSQQTAAPAAPGTGGGANTENQQGSAAPAGFVPTKDIEFVVPYSPGGGSDINARTLAQVMKNEKLVDKNIMIVNKPGGTGAIGNAYTFSKKGDAHTIMTWVSGQQAATVVNNAQVTLKDLTPIATLAVDSFLVLVKASSPYKTFDDLVQAAKANPEKITIGGAGATQEDYLIYHMINKHAGAKLKYVTFNSGGEAMTALMGGHIDVVSSNPNEVIAQIEAGELRALATTSEERLSSPLDNIPSFKDVGYPEIQLTQFRAVAGPPDMPKEAVKYWEEVFKKVSESKDWQENYIKKNHLKSEYKNAEESKAYFEEALNLYLEIHKEAGTIK</sequence>
<dbReference type="Gene3D" id="3.40.190.10">
    <property type="entry name" value="Periplasmic binding protein-like II"/>
    <property type="match status" value="1"/>
</dbReference>
<evidence type="ECO:0000313" key="5">
    <source>
        <dbReference type="Proteomes" id="UP000061660"/>
    </source>
</evidence>
<keyword evidence="3" id="KW-0732">Signal</keyword>
<evidence type="ECO:0000256" key="1">
    <source>
        <dbReference type="ARBA" id="ARBA00006987"/>
    </source>
</evidence>
<dbReference type="EMBL" id="CP013652">
    <property type="protein sequence ID" value="ALS23643.1"/>
    <property type="molecule type" value="Genomic_DNA"/>
</dbReference>
<dbReference type="PANTHER" id="PTHR42928">
    <property type="entry name" value="TRICARBOXYLATE-BINDING PROTEIN"/>
    <property type="match status" value="1"/>
</dbReference>
<evidence type="ECO:0000256" key="3">
    <source>
        <dbReference type="SAM" id="SignalP"/>
    </source>
</evidence>
<dbReference type="Gene3D" id="3.40.190.150">
    <property type="entry name" value="Bordetella uptake gene, domain 1"/>
    <property type="match status" value="1"/>
</dbReference>
<feature type="chain" id="PRO_5043870383" evidence="3">
    <location>
        <begin position="28"/>
        <end position="350"/>
    </location>
</feature>
<dbReference type="STRING" id="162209.IJ22_32820"/>
<organism evidence="4 5">
    <name type="scientific">Paenibacillus naphthalenovorans</name>
    <dbReference type="NCBI Taxonomy" id="162209"/>
    <lineage>
        <taxon>Bacteria</taxon>
        <taxon>Bacillati</taxon>
        <taxon>Bacillota</taxon>
        <taxon>Bacilli</taxon>
        <taxon>Bacillales</taxon>
        <taxon>Paenibacillaceae</taxon>
        <taxon>Paenibacillus</taxon>
    </lineage>
</organism>
<evidence type="ECO:0000313" key="4">
    <source>
        <dbReference type="EMBL" id="ALS23643.1"/>
    </source>
</evidence>
<keyword evidence="5" id="KW-1185">Reference proteome</keyword>
<dbReference type="Pfam" id="PF03401">
    <property type="entry name" value="TctC"/>
    <property type="match status" value="1"/>
</dbReference>
<dbReference type="PANTHER" id="PTHR42928:SF3">
    <property type="entry name" value="UPF0065 PROTEIN YFLP"/>
    <property type="match status" value="1"/>
</dbReference>
<dbReference type="PATRIC" id="fig|162209.4.peg.3508"/>
<accession>A0A0U2IMY4</accession>
<dbReference type="KEGG" id="pnp:IJ22_32820"/>
<dbReference type="RefSeq" id="WP_062409531.1">
    <property type="nucleotide sequence ID" value="NZ_CP013652.1"/>
</dbReference>
<reference evidence="4 5" key="2">
    <citation type="journal article" date="2016" name="Genome Announc.">
        <title>Complete Genome Sequences of Two Interactive Moderate Thermophiles, Paenibacillus napthalenovorans 32O-Y and Paenibacillus sp. 32O-W.</title>
        <authorList>
            <person name="Butler R.R.III."/>
            <person name="Wang J."/>
            <person name="Stark B.C."/>
            <person name="Pombert J.F."/>
        </authorList>
    </citation>
    <scope>NUCLEOTIDE SEQUENCE [LARGE SCALE GENOMIC DNA]</scope>
    <source>
        <strain evidence="4 5">32O-Y</strain>
    </source>
</reference>
<comment type="similarity">
    <text evidence="1">Belongs to the UPF0065 (bug) family.</text>
</comment>
<proteinExistence type="inferred from homology"/>
<dbReference type="SUPFAM" id="SSF53850">
    <property type="entry name" value="Periplasmic binding protein-like II"/>
    <property type="match status" value="1"/>
</dbReference>
<dbReference type="InterPro" id="IPR042100">
    <property type="entry name" value="Bug_dom1"/>
</dbReference>
<dbReference type="PROSITE" id="PS51257">
    <property type="entry name" value="PROKAR_LIPOPROTEIN"/>
    <property type="match status" value="1"/>
</dbReference>